<keyword evidence="5 7" id="KW-0472">Membrane</keyword>
<comment type="subcellular location">
    <subcellularLocation>
        <location evidence="1">Membrane</location>
        <topology evidence="1">Multi-pass membrane protein</topology>
    </subcellularLocation>
</comment>
<comment type="caution">
    <text evidence="8">The sequence shown here is derived from an EMBL/GenBank/DDBJ whole genome shotgun (WGS) entry which is preliminary data.</text>
</comment>
<keyword evidence="4 7" id="KW-1133">Transmembrane helix</keyword>
<dbReference type="EMBL" id="RYYV01000001">
    <property type="protein sequence ID" value="RUL80060.1"/>
    <property type="molecule type" value="Genomic_DNA"/>
</dbReference>
<feature type="transmembrane region" description="Helical" evidence="7">
    <location>
        <begin position="94"/>
        <end position="113"/>
    </location>
</feature>
<dbReference type="PANTHER" id="PTHR34368">
    <property type="entry name" value="OS01G0962200 PROTEIN"/>
    <property type="match status" value="1"/>
</dbReference>
<keyword evidence="3" id="KW-0378">Hydrolase</keyword>
<evidence type="ECO:0000256" key="4">
    <source>
        <dbReference type="ARBA" id="ARBA00022989"/>
    </source>
</evidence>
<keyword evidence="9" id="KW-1185">Reference proteome</keyword>
<evidence type="ECO:0000256" key="2">
    <source>
        <dbReference type="ARBA" id="ARBA00022692"/>
    </source>
</evidence>
<proteinExistence type="predicted"/>
<dbReference type="AlphaFoldDB" id="A0A3S0PLK3"/>
<keyword evidence="2 7" id="KW-0812">Transmembrane</keyword>
<accession>A0A3S0PLK3</accession>
<evidence type="ECO:0000313" key="8">
    <source>
        <dbReference type="EMBL" id="RUL80060.1"/>
    </source>
</evidence>
<evidence type="ECO:0000256" key="3">
    <source>
        <dbReference type="ARBA" id="ARBA00022801"/>
    </source>
</evidence>
<keyword evidence="6" id="KW-0862">Zinc</keyword>
<dbReference type="GO" id="GO:0006672">
    <property type="term" value="P:ceramide metabolic process"/>
    <property type="evidence" value="ECO:0007669"/>
    <property type="project" value="InterPro"/>
</dbReference>
<protein>
    <submittedName>
        <fullName evidence="8">Alkaline phytoceramidase</fullName>
    </submittedName>
</protein>
<evidence type="ECO:0000256" key="7">
    <source>
        <dbReference type="SAM" id="Phobius"/>
    </source>
</evidence>
<evidence type="ECO:0000256" key="5">
    <source>
        <dbReference type="ARBA" id="ARBA00023136"/>
    </source>
</evidence>
<dbReference type="Proteomes" id="UP000274358">
    <property type="component" value="Unassembled WGS sequence"/>
</dbReference>
<gene>
    <name evidence="8" type="ORF">EKH80_02405</name>
</gene>
<evidence type="ECO:0000313" key="9">
    <source>
        <dbReference type="Proteomes" id="UP000274358"/>
    </source>
</evidence>
<dbReference type="InterPro" id="IPR008901">
    <property type="entry name" value="ACER"/>
</dbReference>
<sequence>MSSHFVATLDSRVLGRAYALAVLGGALLILALVLPSFAQPQSYHDFADARGWLGIPNAGNVVSNIMFLAVGLVGLAAIMHGPAVRGMPRAARHAYGLMFLGLVFTAFGSAYYHCAPSDARLVWDRLPMTLVFMPLLAATFAERLYWHSDLPLLVLTLLGIGSVAYWKYNGNLMPYLMAQGGTVLLILLAIVLLPTPWTERRMLWPVLGCYAVAFVSEKIDVRIFHWTSETLSGHTIKHLLAAAAFSFILRMLQQQQLKTDQYR</sequence>
<reference evidence="8 9" key="1">
    <citation type="submission" date="2018-12" db="EMBL/GenBank/DDBJ databases">
        <title>Dyella dinghuensis sp. nov. DHOA06 and Dyella choica sp. nov. 4M-K27, isolated from forest soil.</title>
        <authorList>
            <person name="Qiu L.-H."/>
            <person name="Gao Z.-H."/>
        </authorList>
    </citation>
    <scope>NUCLEOTIDE SEQUENCE [LARGE SCALE GENOMIC DNA]</scope>
    <source>
        <strain evidence="8 9">4M-K27</strain>
    </source>
</reference>
<evidence type="ECO:0000256" key="1">
    <source>
        <dbReference type="ARBA" id="ARBA00004141"/>
    </source>
</evidence>
<dbReference type="PANTHER" id="PTHR34368:SF1">
    <property type="entry name" value="OS01G0962200 PROTEIN"/>
    <property type="match status" value="1"/>
</dbReference>
<dbReference type="OrthoDB" id="6088058at2"/>
<name>A0A3S0PLK3_9GAMM</name>
<dbReference type="RefSeq" id="WP_126683110.1">
    <property type="nucleotide sequence ID" value="NZ_RYYV01000001.1"/>
</dbReference>
<comment type="cofactor">
    <cofactor evidence="6">
        <name>Zn(2+)</name>
        <dbReference type="ChEBI" id="CHEBI:29105"/>
    </cofactor>
</comment>
<feature type="binding site" evidence="6">
    <location>
        <position position="113"/>
    </location>
    <ligand>
        <name>Zn(2+)</name>
        <dbReference type="ChEBI" id="CHEBI:29105"/>
        <note>catalytic</note>
    </ligand>
</feature>
<evidence type="ECO:0000256" key="6">
    <source>
        <dbReference type="PIRSR" id="PIRSR608901-2"/>
    </source>
</evidence>
<organism evidence="8 9">
    <name type="scientific">Dyella choica</name>
    <dbReference type="NCBI Taxonomy" id="1927959"/>
    <lineage>
        <taxon>Bacteria</taxon>
        <taxon>Pseudomonadati</taxon>
        <taxon>Pseudomonadota</taxon>
        <taxon>Gammaproteobacteria</taxon>
        <taxon>Lysobacterales</taxon>
        <taxon>Rhodanobacteraceae</taxon>
        <taxon>Dyella</taxon>
    </lineage>
</organism>
<feature type="transmembrane region" description="Helical" evidence="7">
    <location>
        <begin position="62"/>
        <end position="82"/>
    </location>
</feature>
<dbReference type="GO" id="GO:0046872">
    <property type="term" value="F:metal ion binding"/>
    <property type="evidence" value="ECO:0007669"/>
    <property type="project" value="UniProtKB-KW"/>
</dbReference>
<feature type="transmembrane region" description="Helical" evidence="7">
    <location>
        <begin position="150"/>
        <end position="166"/>
    </location>
</feature>
<dbReference type="GO" id="GO:0016811">
    <property type="term" value="F:hydrolase activity, acting on carbon-nitrogen (but not peptide) bonds, in linear amides"/>
    <property type="evidence" value="ECO:0007669"/>
    <property type="project" value="InterPro"/>
</dbReference>
<keyword evidence="6" id="KW-0479">Metal-binding</keyword>
<feature type="transmembrane region" description="Helical" evidence="7">
    <location>
        <begin position="172"/>
        <end position="193"/>
    </location>
</feature>
<dbReference type="GO" id="GO:0016020">
    <property type="term" value="C:membrane"/>
    <property type="evidence" value="ECO:0007669"/>
    <property type="project" value="UniProtKB-SubCell"/>
</dbReference>
<dbReference type="Pfam" id="PF05875">
    <property type="entry name" value="Ceramidase"/>
    <property type="match status" value="1"/>
</dbReference>